<comment type="caution">
    <text evidence="2">The sequence shown here is derived from an EMBL/GenBank/DDBJ whole genome shotgun (WGS) entry which is preliminary data.</text>
</comment>
<gene>
    <name evidence="2" type="ORF">SDC9_151485</name>
</gene>
<sequence>MIAPEASDASLVRRSRIKKKQIIERQTATNFLLEVAMDEELKQHTLSSTKHRIARSVGAILVKCGLIAALLGLLLAVECDLYRAVGSDGFLHFDDAALRSVISAASNWGTGQVR</sequence>
<name>A0A645ESS4_9ZZZZ</name>
<evidence type="ECO:0000313" key="2">
    <source>
        <dbReference type="EMBL" id="MPN04249.1"/>
    </source>
</evidence>
<keyword evidence="1" id="KW-0812">Transmembrane</keyword>
<organism evidence="2">
    <name type="scientific">bioreactor metagenome</name>
    <dbReference type="NCBI Taxonomy" id="1076179"/>
    <lineage>
        <taxon>unclassified sequences</taxon>
        <taxon>metagenomes</taxon>
        <taxon>ecological metagenomes</taxon>
    </lineage>
</organism>
<dbReference type="AlphaFoldDB" id="A0A645ESS4"/>
<feature type="transmembrane region" description="Helical" evidence="1">
    <location>
        <begin position="57"/>
        <end position="77"/>
    </location>
</feature>
<keyword evidence="1" id="KW-0472">Membrane</keyword>
<protein>
    <submittedName>
        <fullName evidence="2">Uncharacterized protein</fullName>
    </submittedName>
</protein>
<keyword evidence="1" id="KW-1133">Transmembrane helix</keyword>
<evidence type="ECO:0000256" key="1">
    <source>
        <dbReference type="SAM" id="Phobius"/>
    </source>
</evidence>
<accession>A0A645ESS4</accession>
<dbReference type="EMBL" id="VSSQ01050175">
    <property type="protein sequence ID" value="MPN04249.1"/>
    <property type="molecule type" value="Genomic_DNA"/>
</dbReference>
<reference evidence="2" key="1">
    <citation type="submission" date="2019-08" db="EMBL/GenBank/DDBJ databases">
        <authorList>
            <person name="Kucharzyk K."/>
            <person name="Murdoch R.W."/>
            <person name="Higgins S."/>
            <person name="Loffler F."/>
        </authorList>
    </citation>
    <scope>NUCLEOTIDE SEQUENCE</scope>
</reference>
<proteinExistence type="predicted"/>